<dbReference type="RefSeq" id="WP_180297982.1">
    <property type="nucleotide sequence ID" value="NZ_MEIP01000012.1"/>
</dbReference>
<name>A0A2N9XKF5_9NEIS</name>
<dbReference type="InterPro" id="IPR053498">
    <property type="entry name" value="Retron_ATPase"/>
</dbReference>
<dbReference type="AlphaFoldDB" id="A0A2N9XKF5"/>
<reference evidence="2 3" key="1">
    <citation type="journal article" date="2017" name="MBio">
        <title>Type VI secretion-mediated competition in the bee gut microbiome.</title>
        <authorList>
            <person name="Steele M.I."/>
            <person name="Kwong W.K."/>
            <person name="Powell J.E."/>
            <person name="Whiteley M."/>
            <person name="Moran N.A."/>
        </authorList>
    </citation>
    <scope>NUCLEOTIDE SEQUENCE [LARGE SCALE GENOMIC DNA]</scope>
    <source>
        <strain evidence="2 3">Ruf1-X</strain>
    </source>
</reference>
<accession>A0A2N9XKF5</accession>
<dbReference type="Proteomes" id="UP000229970">
    <property type="component" value="Unassembled WGS sequence"/>
</dbReference>
<gene>
    <name evidence="2" type="ORF">BHC46_03675</name>
</gene>
<comment type="caution">
    <text evidence="2">The sequence shown here is derived from an EMBL/GenBank/DDBJ whole genome shotgun (WGS) entry which is preliminary data.</text>
</comment>
<dbReference type="NCBIfam" id="NF041760">
    <property type="entry name" value="PtuA"/>
    <property type="match status" value="1"/>
</dbReference>
<feature type="domain" description="AAA+ ATPase" evidence="1">
    <location>
        <begin position="99"/>
        <end position="450"/>
    </location>
</feature>
<dbReference type="EMBL" id="MEIP01000012">
    <property type="protein sequence ID" value="PIT48810.1"/>
    <property type="molecule type" value="Genomic_DNA"/>
</dbReference>
<evidence type="ECO:0000313" key="3">
    <source>
        <dbReference type="Proteomes" id="UP000229970"/>
    </source>
</evidence>
<organism evidence="2 3">
    <name type="scientific">Snodgrassella alvi</name>
    <dbReference type="NCBI Taxonomy" id="1196083"/>
    <lineage>
        <taxon>Bacteria</taxon>
        <taxon>Pseudomonadati</taxon>
        <taxon>Pseudomonadota</taxon>
        <taxon>Betaproteobacteria</taxon>
        <taxon>Neisseriales</taxon>
        <taxon>Neisseriaceae</taxon>
        <taxon>Snodgrassella</taxon>
    </lineage>
</organism>
<evidence type="ECO:0000313" key="2">
    <source>
        <dbReference type="EMBL" id="PIT48810.1"/>
    </source>
</evidence>
<dbReference type="PANTHER" id="PTHR32182:SF23">
    <property type="entry name" value="ATP BINDING PROTEIN"/>
    <property type="match status" value="1"/>
</dbReference>
<dbReference type="SMART" id="SM00382">
    <property type="entry name" value="AAA"/>
    <property type="match status" value="1"/>
</dbReference>
<dbReference type="PANTHER" id="PTHR32182">
    <property type="entry name" value="DNA REPLICATION AND REPAIR PROTEIN RECF"/>
    <property type="match status" value="1"/>
</dbReference>
<evidence type="ECO:0000259" key="1">
    <source>
        <dbReference type="SMART" id="SM00382"/>
    </source>
</evidence>
<protein>
    <recommendedName>
        <fullName evidence="1">AAA+ ATPase domain-containing protein</fullName>
    </recommendedName>
</protein>
<dbReference type="InterPro" id="IPR003593">
    <property type="entry name" value="AAA+_ATPase"/>
</dbReference>
<dbReference type="InterPro" id="IPR041685">
    <property type="entry name" value="AAA_GajA/Old/RecF-like"/>
</dbReference>
<dbReference type="GO" id="GO:0000731">
    <property type="term" value="P:DNA synthesis involved in DNA repair"/>
    <property type="evidence" value="ECO:0007669"/>
    <property type="project" value="TreeGrafter"/>
</dbReference>
<sequence>MENIDNTNSLRHLKQNSQAGNIFATFQLYDFYANLPETNFHSKELTVEKNKYFQECIDFLEALIQKDSTQGLSPKNQIVLESLVLKDIKKFYSFDINFHHNLTVIIGENGSGKTTILECIAKILTWIAKNLIKEKANGSPVTYDEIRNKAKDFGEIQAKFMFGGQQCSGSLAKAVKGVAEKKDSSVEELKYLANIWRVINSQHLINLPVFIFYSAKRFILNPKSTTANATKQKNRFDVYSDCLKDRNELVHFKDWFISLNKKGINISSTSTNKELKQKIELFLQQDVQNEDDLLMLLEERRNIKKLNLNTEKSIDEIKEIKILKEAITLCVPEITDIYVDISSGIDEIYVQLDDKKLNINQLSDGQRIFLGLVADLTYRLIILNPKLENPLNGQGIVLVDEIEAHLHPQWQQEILVNLTKTFPNIQFIVTTHSPQVLSTVYKQQIRQLIESDEGTFITKKPELQTRGVMSSDILERIMGTYSIPEVPEAKSLDEFNKYIQENKYNTPEANLLLEKLKRHFGEKHPEILSCERLIKVRKLLAEKTKKES</sequence>
<proteinExistence type="predicted"/>
<dbReference type="Pfam" id="PF13175">
    <property type="entry name" value="AAA_15"/>
    <property type="match status" value="1"/>
</dbReference>
<dbReference type="InterPro" id="IPR027417">
    <property type="entry name" value="P-loop_NTPase"/>
</dbReference>
<dbReference type="GO" id="GO:0006302">
    <property type="term" value="P:double-strand break repair"/>
    <property type="evidence" value="ECO:0007669"/>
    <property type="project" value="TreeGrafter"/>
</dbReference>
<dbReference type="SUPFAM" id="SSF52540">
    <property type="entry name" value="P-loop containing nucleoside triphosphate hydrolases"/>
    <property type="match status" value="1"/>
</dbReference>
<dbReference type="Gene3D" id="3.40.50.300">
    <property type="entry name" value="P-loop containing nucleotide triphosphate hydrolases"/>
    <property type="match status" value="1"/>
</dbReference>